<evidence type="ECO:0000256" key="9">
    <source>
        <dbReference type="ARBA" id="ARBA00074221"/>
    </source>
</evidence>
<comment type="caution">
    <text evidence="13">The sequence shown here is derived from an EMBL/GenBank/DDBJ whole genome shotgun (WGS) entry which is preliminary data.</text>
</comment>
<evidence type="ECO:0000256" key="7">
    <source>
        <dbReference type="ARBA" id="ARBA00051587"/>
    </source>
</evidence>
<dbReference type="GO" id="GO:0030170">
    <property type="term" value="F:pyridoxal phosphate binding"/>
    <property type="evidence" value="ECO:0007669"/>
    <property type="project" value="TreeGrafter"/>
</dbReference>
<evidence type="ECO:0000256" key="4">
    <source>
        <dbReference type="ARBA" id="ARBA00022679"/>
    </source>
</evidence>
<evidence type="ECO:0000256" key="1">
    <source>
        <dbReference type="ARBA" id="ARBA00001933"/>
    </source>
</evidence>
<dbReference type="Pfam" id="PF01041">
    <property type="entry name" value="DegT_DnrJ_EryC1"/>
    <property type="match status" value="1"/>
</dbReference>
<dbReference type="Proteomes" id="UP000705867">
    <property type="component" value="Unassembled WGS sequence"/>
</dbReference>
<reference evidence="13" key="1">
    <citation type="journal article" date="2021" name="bioRxiv">
        <title>Unraveling nitrogen, sulfur and carbon metabolic pathways and microbial community transcriptional responses to substrate deprivation and toxicity stresses in a bioreactor mimicking anoxic brackish coastal sediment conditions.</title>
        <authorList>
            <person name="Martins P.D."/>
            <person name="Echeveste M.J."/>
            <person name="Arshad A."/>
            <person name="Kurth J."/>
            <person name="Ouboter H."/>
            <person name="Jetten M.S.M."/>
            <person name="Welte C.U."/>
        </authorList>
    </citation>
    <scope>NUCLEOTIDE SEQUENCE</scope>
    <source>
        <strain evidence="13">MAG_39</strain>
    </source>
</reference>
<proteinExistence type="inferred from homology"/>
<evidence type="ECO:0000256" key="2">
    <source>
        <dbReference type="ARBA" id="ARBA00005125"/>
    </source>
</evidence>
<dbReference type="NCBIfam" id="TIGR04181">
    <property type="entry name" value="NHT_00031"/>
    <property type="match status" value="1"/>
</dbReference>
<name>A0A953SI05_9BACT</name>
<feature type="modified residue" description="N6-(pyridoxal phosphate)lysine" evidence="11">
    <location>
        <position position="220"/>
    </location>
</feature>
<protein>
    <recommendedName>
        <fullName evidence="9">GDP-perosamine synthase</fullName>
        <ecNumber evidence="8">2.6.1.102</ecNumber>
    </recommendedName>
</protein>
<evidence type="ECO:0000256" key="10">
    <source>
        <dbReference type="PIRSR" id="PIRSR000390-1"/>
    </source>
</evidence>
<keyword evidence="3 13" id="KW-0032">Aminotransferase</keyword>
<dbReference type="Gene3D" id="3.90.1150.10">
    <property type="entry name" value="Aspartate Aminotransferase, domain 1"/>
    <property type="match status" value="1"/>
</dbReference>
<dbReference type="InterPro" id="IPR026385">
    <property type="entry name" value="LegC-like"/>
</dbReference>
<organism evidence="13 14">
    <name type="scientific">Candidatus Nitrobium versatile</name>
    <dbReference type="NCBI Taxonomy" id="2884831"/>
    <lineage>
        <taxon>Bacteria</taxon>
        <taxon>Pseudomonadati</taxon>
        <taxon>Nitrospirota</taxon>
        <taxon>Nitrospiria</taxon>
        <taxon>Nitrospirales</taxon>
        <taxon>Nitrospiraceae</taxon>
        <taxon>Candidatus Nitrobium</taxon>
    </lineage>
</organism>
<evidence type="ECO:0000313" key="13">
    <source>
        <dbReference type="EMBL" id="MBZ0158353.1"/>
    </source>
</evidence>
<accession>A0A953SI05</accession>
<feature type="active site" description="Proton acceptor" evidence="10">
    <location>
        <position position="220"/>
    </location>
</feature>
<sequence length="389" mass="43640">MINRFDPHVVLAALKSVLPPKQSAVALHEPQFRGNELPYVKECIDTGWVSSTGKFVDRFERQLEEYTGVKRAVAVVNGTAALHICLKLSGVEDGDEVLVPTLTFVATANAVTYCKAIPHFIDSEVRTLGVDPFKLEMYLTEIAEVLHEGCFNMQTGRRIKAVIAMHTFGHPVDIEPLVDICNRFKIVLIEDAAESLGSYYKGRHTGSWGLCSALSFNGNKTVTTGGGGAILTNDEDIGKMAKHITTTAKLPHEWAFNHDMIGYNYRMPNINAALGCAQLEQLPGFLERKRALAERYKSTFVEIEDVEFFTEPEFARSNYWLNVLLLNNEDIDIRDMILEKTNSNGIMTRPLWTLMHKLPMFKQYPRMDLSTAENLEKRLINIPSSASLV</sequence>
<evidence type="ECO:0000256" key="12">
    <source>
        <dbReference type="RuleBase" id="RU004508"/>
    </source>
</evidence>
<keyword evidence="5 11" id="KW-0663">Pyridoxal phosphate</keyword>
<evidence type="ECO:0000256" key="11">
    <source>
        <dbReference type="PIRSR" id="PIRSR000390-2"/>
    </source>
</evidence>
<reference evidence="13" key="2">
    <citation type="submission" date="2021-08" db="EMBL/GenBank/DDBJ databases">
        <authorList>
            <person name="Dalcin Martins P."/>
        </authorList>
    </citation>
    <scope>NUCLEOTIDE SEQUENCE</scope>
    <source>
        <strain evidence="13">MAG_39</strain>
    </source>
</reference>
<dbReference type="EC" id="2.6.1.102" evidence="8"/>
<dbReference type="InterPro" id="IPR015422">
    <property type="entry name" value="PyrdxlP-dep_Trfase_small"/>
</dbReference>
<keyword evidence="4" id="KW-0808">Transferase</keyword>
<dbReference type="EMBL" id="JAIOIV010000149">
    <property type="protein sequence ID" value="MBZ0158353.1"/>
    <property type="molecule type" value="Genomic_DNA"/>
</dbReference>
<evidence type="ECO:0000256" key="5">
    <source>
        <dbReference type="ARBA" id="ARBA00022898"/>
    </source>
</evidence>
<evidence type="ECO:0000256" key="8">
    <source>
        <dbReference type="ARBA" id="ARBA00066317"/>
    </source>
</evidence>
<comment type="catalytic activity">
    <reaction evidence="7">
        <text>GDP-alpha-D-perosamine + 2-oxoglutarate = GDP-4-dehydro-alpha-D-rhamnose + L-glutamate</text>
        <dbReference type="Rhea" id="RHEA:36779"/>
        <dbReference type="ChEBI" id="CHEBI:16810"/>
        <dbReference type="ChEBI" id="CHEBI:29985"/>
        <dbReference type="ChEBI" id="CHEBI:57964"/>
        <dbReference type="ChEBI" id="CHEBI:73996"/>
        <dbReference type="EC" id="2.6.1.102"/>
    </reaction>
</comment>
<dbReference type="GO" id="GO:0102933">
    <property type="term" value="F:GDP-4-dehydro-6-deoxy-D-mannose-4-aminotransferase activity"/>
    <property type="evidence" value="ECO:0007669"/>
    <property type="project" value="UniProtKB-EC"/>
</dbReference>
<dbReference type="FunFam" id="3.40.640.10:FF:000090">
    <property type="entry name" value="Pyridoxal phosphate-dependent aminotransferase"/>
    <property type="match status" value="1"/>
</dbReference>
<comment type="pathway">
    <text evidence="2">Bacterial outer membrane biogenesis; LPS O-antigen biosynthesis.</text>
</comment>
<dbReference type="Gene3D" id="3.40.640.10">
    <property type="entry name" value="Type I PLP-dependent aspartate aminotransferase-like (Major domain)"/>
    <property type="match status" value="1"/>
</dbReference>
<dbReference type="GO" id="GO:0000271">
    <property type="term" value="P:polysaccharide biosynthetic process"/>
    <property type="evidence" value="ECO:0007669"/>
    <property type="project" value="TreeGrafter"/>
</dbReference>
<dbReference type="InterPro" id="IPR015424">
    <property type="entry name" value="PyrdxlP-dep_Trfase"/>
</dbReference>
<gene>
    <name evidence="13" type="ORF">K8I29_19320</name>
</gene>
<dbReference type="SUPFAM" id="SSF53383">
    <property type="entry name" value="PLP-dependent transferases"/>
    <property type="match status" value="1"/>
</dbReference>
<dbReference type="PIRSF" id="PIRSF000390">
    <property type="entry name" value="PLP_StrS"/>
    <property type="match status" value="1"/>
</dbReference>
<dbReference type="PANTHER" id="PTHR30244">
    <property type="entry name" value="TRANSAMINASE"/>
    <property type="match status" value="1"/>
</dbReference>
<dbReference type="CDD" id="cd00616">
    <property type="entry name" value="AHBA_syn"/>
    <property type="match status" value="1"/>
</dbReference>
<comment type="similarity">
    <text evidence="6 12">Belongs to the DegT/DnrJ/EryC1 family.</text>
</comment>
<evidence type="ECO:0000256" key="6">
    <source>
        <dbReference type="ARBA" id="ARBA00037999"/>
    </source>
</evidence>
<evidence type="ECO:0000256" key="3">
    <source>
        <dbReference type="ARBA" id="ARBA00022576"/>
    </source>
</evidence>
<evidence type="ECO:0000313" key="14">
    <source>
        <dbReference type="Proteomes" id="UP000705867"/>
    </source>
</evidence>
<dbReference type="PANTHER" id="PTHR30244:SF30">
    <property type="entry name" value="BLR5990 PROTEIN"/>
    <property type="match status" value="1"/>
</dbReference>
<dbReference type="InterPro" id="IPR000653">
    <property type="entry name" value="DegT/StrS_aminotransferase"/>
</dbReference>
<comment type="cofactor">
    <cofactor evidence="1">
        <name>pyridoxal 5'-phosphate</name>
        <dbReference type="ChEBI" id="CHEBI:597326"/>
    </cofactor>
</comment>
<dbReference type="InterPro" id="IPR015421">
    <property type="entry name" value="PyrdxlP-dep_Trfase_major"/>
</dbReference>
<dbReference type="AlphaFoldDB" id="A0A953SI05"/>